<evidence type="ECO:0000313" key="2">
    <source>
        <dbReference type="Proteomes" id="UP001062846"/>
    </source>
</evidence>
<protein>
    <submittedName>
        <fullName evidence="1">Uncharacterized protein</fullName>
    </submittedName>
</protein>
<comment type="caution">
    <text evidence="1">The sequence shown here is derived from an EMBL/GenBank/DDBJ whole genome shotgun (WGS) entry which is preliminary data.</text>
</comment>
<evidence type="ECO:0000313" key="1">
    <source>
        <dbReference type="EMBL" id="KAI8526509.1"/>
    </source>
</evidence>
<reference evidence="1" key="1">
    <citation type="submission" date="2022-02" db="EMBL/GenBank/DDBJ databases">
        <title>Plant Genome Project.</title>
        <authorList>
            <person name="Zhang R.-G."/>
        </authorList>
    </citation>
    <scope>NUCLEOTIDE SEQUENCE</scope>
    <source>
        <strain evidence="1">AT1</strain>
    </source>
</reference>
<proteinExistence type="predicted"/>
<organism evidence="1 2">
    <name type="scientific">Rhododendron molle</name>
    <name type="common">Chinese azalea</name>
    <name type="synonym">Azalea mollis</name>
    <dbReference type="NCBI Taxonomy" id="49168"/>
    <lineage>
        <taxon>Eukaryota</taxon>
        <taxon>Viridiplantae</taxon>
        <taxon>Streptophyta</taxon>
        <taxon>Embryophyta</taxon>
        <taxon>Tracheophyta</taxon>
        <taxon>Spermatophyta</taxon>
        <taxon>Magnoliopsida</taxon>
        <taxon>eudicotyledons</taxon>
        <taxon>Gunneridae</taxon>
        <taxon>Pentapetalae</taxon>
        <taxon>asterids</taxon>
        <taxon>Ericales</taxon>
        <taxon>Ericaceae</taxon>
        <taxon>Ericoideae</taxon>
        <taxon>Rhodoreae</taxon>
        <taxon>Rhododendron</taxon>
    </lineage>
</organism>
<name>A0ACC0LDW2_RHOML</name>
<gene>
    <name evidence="1" type="ORF">RHMOL_Rhmol12G0002400</name>
</gene>
<dbReference type="EMBL" id="CM046399">
    <property type="protein sequence ID" value="KAI8526509.1"/>
    <property type="molecule type" value="Genomic_DNA"/>
</dbReference>
<keyword evidence="2" id="KW-1185">Reference proteome</keyword>
<accession>A0ACC0LDW2</accession>
<dbReference type="Proteomes" id="UP001062846">
    <property type="component" value="Chromosome 12"/>
</dbReference>
<sequence length="152" mass="17000">MEMEKGKQVIVKAANPCTCLGCIAKLGKLKKTIEDCRGVVSVALNEVKKEFTVIGKFEEVVVIKHLRKKTKAEFVIKAINIVEPEDEDHDRKVGNSSPSSSSQHEHEDHKNSLKQSKAIDIVEPEDDDKREGHSPSSSSSQHERHEDHIRPA</sequence>